<dbReference type="OrthoDB" id="696704at2759"/>
<evidence type="ECO:0000313" key="2">
    <source>
        <dbReference type="EnsemblPlants" id="PNT71545"/>
    </source>
</evidence>
<dbReference type="Gramene" id="PNT71545">
    <property type="protein sequence ID" value="PNT71545"/>
    <property type="gene ID" value="BRADI_2g31042v3"/>
</dbReference>
<sequence>MKLLFKWWWCIDQRKGMWQSIVSSKYIRNMSIAIVTVKAYDSACWKDLMKVKHVYLAGRCGLVKSERDIRFWEDEWHNGSPLYAVYPELYLLYDFKDAIWKSRNSVCFEKRILHSPTTVVFLMCSFLQYWTELQKNQALKQAMLCCWDCTTNGAAAEKAPGWAATIGWDV</sequence>
<keyword evidence="3" id="KW-1185">Reference proteome</keyword>
<dbReference type="EnsemblPlants" id="PNT71545">
    <property type="protein sequence ID" value="PNT71545"/>
    <property type="gene ID" value="BRADI_2g31042v3"/>
</dbReference>
<name>A0A2K2DBA2_BRADI</name>
<accession>A0A2K2DBA2</accession>
<evidence type="ECO:0008006" key="4">
    <source>
        <dbReference type="Google" id="ProtNLM"/>
    </source>
</evidence>
<evidence type="ECO:0000313" key="1">
    <source>
        <dbReference type="EMBL" id="PNT71545.1"/>
    </source>
</evidence>
<organism evidence="1">
    <name type="scientific">Brachypodium distachyon</name>
    <name type="common">Purple false brome</name>
    <name type="synonym">Trachynia distachya</name>
    <dbReference type="NCBI Taxonomy" id="15368"/>
    <lineage>
        <taxon>Eukaryota</taxon>
        <taxon>Viridiplantae</taxon>
        <taxon>Streptophyta</taxon>
        <taxon>Embryophyta</taxon>
        <taxon>Tracheophyta</taxon>
        <taxon>Spermatophyta</taxon>
        <taxon>Magnoliopsida</taxon>
        <taxon>Liliopsida</taxon>
        <taxon>Poales</taxon>
        <taxon>Poaceae</taxon>
        <taxon>BOP clade</taxon>
        <taxon>Pooideae</taxon>
        <taxon>Stipodae</taxon>
        <taxon>Brachypodieae</taxon>
        <taxon>Brachypodium</taxon>
    </lineage>
</organism>
<reference evidence="2" key="3">
    <citation type="submission" date="2018-08" db="UniProtKB">
        <authorList>
            <consortium name="EnsemblPlants"/>
        </authorList>
    </citation>
    <scope>IDENTIFICATION</scope>
    <source>
        <strain evidence="2">cv. Bd21</strain>
    </source>
</reference>
<dbReference type="Proteomes" id="UP000008810">
    <property type="component" value="Chromosome 2"/>
</dbReference>
<proteinExistence type="predicted"/>
<evidence type="ECO:0000313" key="3">
    <source>
        <dbReference type="Proteomes" id="UP000008810"/>
    </source>
</evidence>
<dbReference type="InParanoid" id="A0A2K2DBA2"/>
<protein>
    <recommendedName>
        <fullName evidence="4">Reverse transcriptase zinc-binding domain-containing protein</fullName>
    </recommendedName>
</protein>
<dbReference type="AlphaFoldDB" id="A0A2K2DBA2"/>
<dbReference type="EMBL" id="CM000881">
    <property type="protein sequence ID" value="PNT71545.1"/>
    <property type="molecule type" value="Genomic_DNA"/>
</dbReference>
<reference evidence="1" key="2">
    <citation type="submission" date="2017-06" db="EMBL/GenBank/DDBJ databases">
        <title>WGS assembly of Brachypodium distachyon.</title>
        <authorList>
            <consortium name="The International Brachypodium Initiative"/>
            <person name="Lucas S."/>
            <person name="Harmon-Smith M."/>
            <person name="Lail K."/>
            <person name="Tice H."/>
            <person name="Grimwood J."/>
            <person name="Bruce D."/>
            <person name="Barry K."/>
            <person name="Shu S."/>
            <person name="Lindquist E."/>
            <person name="Wang M."/>
            <person name="Pitluck S."/>
            <person name="Vogel J.P."/>
            <person name="Garvin D.F."/>
            <person name="Mockler T.C."/>
            <person name="Schmutz J."/>
            <person name="Rokhsar D."/>
            <person name="Bevan M.W."/>
        </authorList>
    </citation>
    <scope>NUCLEOTIDE SEQUENCE</scope>
    <source>
        <strain evidence="1">Bd21</strain>
    </source>
</reference>
<gene>
    <name evidence="1" type="ORF">BRADI_2g31042v3</name>
</gene>
<reference evidence="1 2" key="1">
    <citation type="journal article" date="2010" name="Nature">
        <title>Genome sequencing and analysis of the model grass Brachypodium distachyon.</title>
        <authorList>
            <consortium name="International Brachypodium Initiative"/>
        </authorList>
    </citation>
    <scope>NUCLEOTIDE SEQUENCE [LARGE SCALE GENOMIC DNA]</scope>
    <source>
        <strain evidence="1 2">Bd21</strain>
    </source>
</reference>